<sequence length="761" mass="84859">MSFMSLHPPNPPPPTTTSYPSPNPARFSQIPSWVSLTTPPSPPAPLRTTQRHGHVESLYLISLSKQGKFEEALEFLNHMEAAGVSISHSAYRHLLEDCGMRGSLSVGRLIHERMRNSGMDPPPGFLGDCVLRMYCGFGCLTEARQVFVELPEKGIVTWGLIVSAHAQNGDCYGAFGLFSDMLTSGARPNSSIYQLLLSSVADKSDFETAQQMHSLLIRCGFGSDPRIGSGIFNAYVKCGQLEGARHVLNHMLEKNVIALTTLMAGYIEANKHKDALCLYNRSVREDGEMDEFVFSVVLKACAGLKDVNAGRQIHAQIVKMSLESKVSIGTPLVDLYTKCECYESASTVFRAITEPNDVSWSALISGYCQSGKFDKSLRSFASLRRKREHLNHFIYTSIFQACSAIVDAYFGMQAHADAIKRGSISPLHGESALITMYAKCGKMDDAAQVFESIRQPDMVAWTAIISGQAHHGNASEALSNFRRMQHQGIRPNAVTFIAVLTACSHSNLITEAEDFLNTMSTTYGIYPTIGHYNCLIDVYSRAGLLQKAYELIKVMPFEPDAMSWKCLLAGCWNHKDLELGRIASEKLFHLDPDDTAGYVLMFNLCSSSGRWVEAADIRRKMVERNLRKELSCSWITVKGKVHRFIVGDRHHPQIEEIYSKLKEIGSSAGHIQSVSSTEKENILAERSDQLLDHSERLAIAFGLISTSIDTPILIFKNLRSCKDCHDFAKHVSLSCRREITIRDTSRFHHFRHGKCSCRDYW</sequence>
<evidence type="ECO:0000313" key="2">
    <source>
        <dbReference type="Proteomes" id="UP001057402"/>
    </source>
</evidence>
<proteinExistence type="predicted"/>
<protein>
    <submittedName>
        <fullName evidence="1">Uncharacterized protein</fullName>
    </submittedName>
</protein>
<gene>
    <name evidence="1" type="ORF">MLD38_007408</name>
</gene>
<accession>A0ACB9RR09</accession>
<keyword evidence="2" id="KW-1185">Reference proteome</keyword>
<reference evidence="2" key="1">
    <citation type="journal article" date="2023" name="Front. Plant Sci.">
        <title>Chromosomal-level genome assembly of Melastoma candidum provides insights into trichome evolution.</title>
        <authorList>
            <person name="Zhong Y."/>
            <person name="Wu W."/>
            <person name="Sun C."/>
            <person name="Zou P."/>
            <person name="Liu Y."/>
            <person name="Dai S."/>
            <person name="Zhou R."/>
        </authorList>
    </citation>
    <scope>NUCLEOTIDE SEQUENCE [LARGE SCALE GENOMIC DNA]</scope>
</reference>
<comment type="caution">
    <text evidence="1">The sequence shown here is derived from an EMBL/GenBank/DDBJ whole genome shotgun (WGS) entry which is preliminary data.</text>
</comment>
<evidence type="ECO:0000313" key="1">
    <source>
        <dbReference type="EMBL" id="KAI4381329.1"/>
    </source>
</evidence>
<organism evidence="1 2">
    <name type="scientific">Melastoma candidum</name>
    <dbReference type="NCBI Taxonomy" id="119954"/>
    <lineage>
        <taxon>Eukaryota</taxon>
        <taxon>Viridiplantae</taxon>
        <taxon>Streptophyta</taxon>
        <taxon>Embryophyta</taxon>
        <taxon>Tracheophyta</taxon>
        <taxon>Spermatophyta</taxon>
        <taxon>Magnoliopsida</taxon>
        <taxon>eudicotyledons</taxon>
        <taxon>Gunneridae</taxon>
        <taxon>Pentapetalae</taxon>
        <taxon>rosids</taxon>
        <taxon>malvids</taxon>
        <taxon>Myrtales</taxon>
        <taxon>Melastomataceae</taxon>
        <taxon>Melastomatoideae</taxon>
        <taxon>Melastomateae</taxon>
        <taxon>Melastoma</taxon>
    </lineage>
</organism>
<dbReference type="Proteomes" id="UP001057402">
    <property type="component" value="Chromosome 3"/>
</dbReference>
<name>A0ACB9RR09_9MYRT</name>
<dbReference type="EMBL" id="CM042882">
    <property type="protein sequence ID" value="KAI4381329.1"/>
    <property type="molecule type" value="Genomic_DNA"/>
</dbReference>